<accession>A0A177DYA1</accession>
<dbReference type="KEGG" id="aalt:CC77DRAFT_1047276"/>
<organism evidence="2 3">
    <name type="scientific">Alternaria alternata</name>
    <name type="common">Alternaria rot fungus</name>
    <name type="synonym">Torula alternata</name>
    <dbReference type="NCBI Taxonomy" id="5599"/>
    <lineage>
        <taxon>Eukaryota</taxon>
        <taxon>Fungi</taxon>
        <taxon>Dikarya</taxon>
        <taxon>Ascomycota</taxon>
        <taxon>Pezizomycotina</taxon>
        <taxon>Dothideomycetes</taxon>
        <taxon>Pleosporomycetidae</taxon>
        <taxon>Pleosporales</taxon>
        <taxon>Pleosporineae</taxon>
        <taxon>Pleosporaceae</taxon>
        <taxon>Alternaria</taxon>
        <taxon>Alternaria sect. Alternaria</taxon>
        <taxon>Alternaria alternata complex</taxon>
    </lineage>
</organism>
<gene>
    <name evidence="2" type="ORF">CC77DRAFT_1047276</name>
</gene>
<dbReference type="RefSeq" id="XP_018390136.1">
    <property type="nucleotide sequence ID" value="XM_018527482.1"/>
</dbReference>
<dbReference type="GeneID" id="29113076"/>
<protein>
    <submittedName>
        <fullName evidence="2">Uncharacterized protein</fullName>
    </submittedName>
</protein>
<dbReference type="EMBL" id="KV441471">
    <property type="protein sequence ID" value="OAG24715.1"/>
    <property type="molecule type" value="Genomic_DNA"/>
</dbReference>
<evidence type="ECO:0000313" key="2">
    <source>
        <dbReference type="EMBL" id="OAG24715.1"/>
    </source>
</evidence>
<evidence type="ECO:0000313" key="3">
    <source>
        <dbReference type="Proteomes" id="UP000077248"/>
    </source>
</evidence>
<name>A0A177DYA1_ALTAL</name>
<reference evidence="2 3" key="1">
    <citation type="submission" date="2016-05" db="EMBL/GenBank/DDBJ databases">
        <title>Comparative analysis of secretome profiles of manganese(II)-oxidizing ascomycete fungi.</title>
        <authorList>
            <consortium name="DOE Joint Genome Institute"/>
            <person name="Zeiner C.A."/>
            <person name="Purvine S.O."/>
            <person name="Zink E.M."/>
            <person name="Wu S."/>
            <person name="Pasa-Tolic L."/>
            <person name="Chaput D.L."/>
            <person name="Haridas S."/>
            <person name="Grigoriev I.V."/>
            <person name="Santelli C.M."/>
            <person name="Hansel C.M."/>
        </authorList>
    </citation>
    <scope>NUCLEOTIDE SEQUENCE [LARGE SCALE GENOMIC DNA]</scope>
    <source>
        <strain evidence="2 3">SRC1lrK2f</strain>
    </source>
</reference>
<keyword evidence="3" id="KW-1185">Reference proteome</keyword>
<proteinExistence type="predicted"/>
<dbReference type="Proteomes" id="UP000077248">
    <property type="component" value="Unassembled WGS sequence"/>
</dbReference>
<feature type="region of interest" description="Disordered" evidence="1">
    <location>
        <begin position="53"/>
        <end position="87"/>
    </location>
</feature>
<dbReference type="AlphaFoldDB" id="A0A177DYA1"/>
<dbReference type="VEuPathDB" id="FungiDB:CC77DRAFT_1047276"/>
<sequence>MPVTTRLKRQELPSSTSDSRLELEVQRTARMTTHTDTVPMDIDFGKLPTAIDTNNCSVSPGKSDSGDSDKRNLSYTDDFETLPSSGPTSHAHIIDLREYATSMKEEGILKLQDAIATTLFNVSLATLRSFVNSTVNTFKAVFGTKNVQLVIWRRGLEVFIGTFEHHKSMKLYRFEHVAGFLIGYDGSWHLKVTASNAYSAPKWPDIWAGKFECHGGVAKMTIENEETGMAKQASKLASEIIGRRYWELKIDVRIGNVSQLIGRSAPSAARPPVSRLVLVYPQNLISTYPHH</sequence>
<dbReference type="OMA" id="FEHVAGF"/>
<evidence type="ECO:0000256" key="1">
    <source>
        <dbReference type="SAM" id="MobiDB-lite"/>
    </source>
</evidence>